<organism evidence="1 2">
    <name type="scientific">Paramecium pentaurelia</name>
    <dbReference type="NCBI Taxonomy" id="43138"/>
    <lineage>
        <taxon>Eukaryota</taxon>
        <taxon>Sar</taxon>
        <taxon>Alveolata</taxon>
        <taxon>Ciliophora</taxon>
        <taxon>Intramacronucleata</taxon>
        <taxon>Oligohymenophorea</taxon>
        <taxon>Peniculida</taxon>
        <taxon>Parameciidae</taxon>
        <taxon>Paramecium</taxon>
    </lineage>
</organism>
<reference evidence="1" key="1">
    <citation type="submission" date="2021-01" db="EMBL/GenBank/DDBJ databases">
        <authorList>
            <consortium name="Genoscope - CEA"/>
            <person name="William W."/>
        </authorList>
    </citation>
    <scope>NUCLEOTIDE SEQUENCE</scope>
</reference>
<dbReference type="EMBL" id="CAJJDO010000030">
    <property type="protein sequence ID" value="CAD8157215.1"/>
    <property type="molecule type" value="Genomic_DNA"/>
</dbReference>
<dbReference type="AlphaFoldDB" id="A0A8S1TWI7"/>
<keyword evidence="2" id="KW-1185">Reference proteome</keyword>
<dbReference type="OrthoDB" id="307434at2759"/>
<proteinExistence type="predicted"/>
<accession>A0A8S1TWI7</accession>
<protein>
    <submittedName>
        <fullName evidence="1">Uncharacterized protein</fullName>
    </submittedName>
</protein>
<evidence type="ECO:0000313" key="1">
    <source>
        <dbReference type="EMBL" id="CAD8157215.1"/>
    </source>
</evidence>
<name>A0A8S1TWI7_9CILI</name>
<evidence type="ECO:0000313" key="2">
    <source>
        <dbReference type="Proteomes" id="UP000689195"/>
    </source>
</evidence>
<gene>
    <name evidence="1" type="ORF">PPENT_87.1.T0300040</name>
</gene>
<dbReference type="Proteomes" id="UP000689195">
    <property type="component" value="Unassembled WGS sequence"/>
</dbReference>
<comment type="caution">
    <text evidence="1">The sequence shown here is derived from an EMBL/GenBank/DDBJ whole genome shotgun (WGS) entry which is preliminary data.</text>
</comment>
<sequence length="376" mass="44523">MHNNNSFFQNDISQQQIDQALLRLNALLKDEPPKLEKQKFKKPLLINQEDSSSIVSSQPNNTQQTKMTSEQINHFVDRMNDKFKQTQNKIIELRKDKIYSPIKVNEKSQSILKQKIQNGEYQSLYERAKIRQIEKQEKIKENERQKILEEMMTMKTKCSDSKSVDNFLQKMDYWVEKKTQYIQNQQQEKIEKELEGVTFKPNLNPLSTKIAKQQNKDIDILERFQKSNQNKQMNEQRLLKDELKKTPFTPKLNKNSILINNKAQKQQQFKNHNYFLNQQILNQSKDSSLINFNSINQKQISNDAFNSKQSKSLTPDYARSKYSTEKIKDDNSIKKRSTTPLKQNKIIPNVQEIKYNPNLKFLMTLAQKELNYSSLF</sequence>